<name>A0A5B6WRD2_9ROSI</name>
<proteinExistence type="predicted"/>
<comment type="caution">
    <text evidence="1">The sequence shown here is derived from an EMBL/GenBank/DDBJ whole genome shotgun (WGS) entry which is preliminary data.</text>
</comment>
<sequence>MRMKILMSFGGNITNNVPISIVVSKATFSTYGHSTLLDPNTLNIFYPRLNVEQCDNFDLVAFGPKTSQMLYICGANRKMP</sequence>
<keyword evidence="2" id="KW-1185">Reference proteome</keyword>
<protein>
    <submittedName>
        <fullName evidence="1">Uncharacterized protein</fullName>
    </submittedName>
</protein>
<accession>A0A5B6WRD2</accession>
<evidence type="ECO:0000313" key="1">
    <source>
        <dbReference type="EMBL" id="KAA3483402.1"/>
    </source>
</evidence>
<dbReference type="Proteomes" id="UP000325315">
    <property type="component" value="Unassembled WGS sequence"/>
</dbReference>
<gene>
    <name evidence="1" type="ORF">EPI10_005580</name>
</gene>
<evidence type="ECO:0000313" key="2">
    <source>
        <dbReference type="Proteomes" id="UP000325315"/>
    </source>
</evidence>
<dbReference type="AlphaFoldDB" id="A0A5B6WRD2"/>
<reference evidence="2" key="1">
    <citation type="journal article" date="2019" name="Plant Biotechnol. J.">
        <title>Genome sequencing of the Australian wild diploid species Gossypium australe highlights disease resistance and delayed gland morphogenesis.</title>
        <authorList>
            <person name="Cai Y."/>
            <person name="Cai X."/>
            <person name="Wang Q."/>
            <person name="Wang P."/>
            <person name="Zhang Y."/>
            <person name="Cai C."/>
            <person name="Xu Y."/>
            <person name="Wang K."/>
            <person name="Zhou Z."/>
            <person name="Wang C."/>
            <person name="Geng S."/>
            <person name="Li B."/>
            <person name="Dong Q."/>
            <person name="Hou Y."/>
            <person name="Wang H."/>
            <person name="Ai P."/>
            <person name="Liu Z."/>
            <person name="Yi F."/>
            <person name="Sun M."/>
            <person name="An G."/>
            <person name="Cheng J."/>
            <person name="Zhang Y."/>
            <person name="Shi Q."/>
            <person name="Xie Y."/>
            <person name="Shi X."/>
            <person name="Chang Y."/>
            <person name="Huang F."/>
            <person name="Chen Y."/>
            <person name="Hong S."/>
            <person name="Mi L."/>
            <person name="Sun Q."/>
            <person name="Zhang L."/>
            <person name="Zhou B."/>
            <person name="Peng R."/>
            <person name="Zhang X."/>
            <person name="Liu F."/>
        </authorList>
    </citation>
    <scope>NUCLEOTIDE SEQUENCE [LARGE SCALE GENOMIC DNA]</scope>
    <source>
        <strain evidence="2">cv. PA1801</strain>
    </source>
</reference>
<organism evidence="1 2">
    <name type="scientific">Gossypium australe</name>
    <dbReference type="NCBI Taxonomy" id="47621"/>
    <lineage>
        <taxon>Eukaryota</taxon>
        <taxon>Viridiplantae</taxon>
        <taxon>Streptophyta</taxon>
        <taxon>Embryophyta</taxon>
        <taxon>Tracheophyta</taxon>
        <taxon>Spermatophyta</taxon>
        <taxon>Magnoliopsida</taxon>
        <taxon>eudicotyledons</taxon>
        <taxon>Gunneridae</taxon>
        <taxon>Pentapetalae</taxon>
        <taxon>rosids</taxon>
        <taxon>malvids</taxon>
        <taxon>Malvales</taxon>
        <taxon>Malvaceae</taxon>
        <taxon>Malvoideae</taxon>
        <taxon>Gossypium</taxon>
    </lineage>
</organism>
<dbReference type="EMBL" id="SMMG02000002">
    <property type="protein sequence ID" value="KAA3483402.1"/>
    <property type="molecule type" value="Genomic_DNA"/>
</dbReference>
<dbReference type="OrthoDB" id="10458012at2759"/>